<evidence type="ECO:0000313" key="6">
    <source>
        <dbReference type="EMBL" id="CAE0364280.1"/>
    </source>
</evidence>
<protein>
    <recommendedName>
        <fullName evidence="5">Apple domain-containing protein</fullName>
    </recommendedName>
</protein>
<keyword evidence="4" id="KW-0472">Membrane</keyword>
<keyword evidence="4" id="KW-0812">Transmembrane</keyword>
<keyword evidence="2" id="KW-1015">Disulfide bond</keyword>
<feature type="transmembrane region" description="Helical" evidence="4">
    <location>
        <begin position="41"/>
        <end position="62"/>
    </location>
</feature>
<dbReference type="InterPro" id="IPR027414">
    <property type="entry name" value="GH95_N_dom"/>
</dbReference>
<evidence type="ECO:0000256" key="3">
    <source>
        <dbReference type="SAM" id="MobiDB-lite"/>
    </source>
</evidence>
<dbReference type="SUPFAM" id="SSF48208">
    <property type="entry name" value="Six-hairpin glycosidases"/>
    <property type="match status" value="1"/>
</dbReference>
<dbReference type="GO" id="GO:0004560">
    <property type="term" value="F:alpha-L-fucosidase activity"/>
    <property type="evidence" value="ECO:0007669"/>
    <property type="project" value="TreeGrafter"/>
</dbReference>
<organism evidence="6">
    <name type="scientific">Aureoumbra lagunensis</name>
    <dbReference type="NCBI Taxonomy" id="44058"/>
    <lineage>
        <taxon>Eukaryota</taxon>
        <taxon>Sar</taxon>
        <taxon>Stramenopiles</taxon>
        <taxon>Ochrophyta</taxon>
        <taxon>Pelagophyceae</taxon>
        <taxon>Pelagomonadales</taxon>
        <taxon>Aureoumbra</taxon>
    </lineage>
</organism>
<dbReference type="SMART" id="SM00223">
    <property type="entry name" value="APPLE"/>
    <property type="match status" value="1"/>
</dbReference>
<dbReference type="PANTHER" id="PTHR31084">
    <property type="entry name" value="ALPHA-L-FUCOSIDASE 2"/>
    <property type="match status" value="1"/>
</dbReference>
<dbReference type="InterPro" id="IPR012341">
    <property type="entry name" value="6hp_glycosidase-like_sf"/>
</dbReference>
<evidence type="ECO:0000256" key="2">
    <source>
        <dbReference type="ARBA" id="ARBA00023157"/>
    </source>
</evidence>
<dbReference type="GO" id="GO:0006508">
    <property type="term" value="P:proteolysis"/>
    <property type="evidence" value="ECO:0007669"/>
    <property type="project" value="InterPro"/>
</dbReference>
<feature type="domain" description="Apple" evidence="5">
    <location>
        <begin position="119"/>
        <end position="192"/>
    </location>
</feature>
<dbReference type="InterPro" id="IPR049053">
    <property type="entry name" value="AFCA-like_C"/>
</dbReference>
<dbReference type="Pfam" id="PF14295">
    <property type="entry name" value="PAN_4"/>
    <property type="match status" value="1"/>
</dbReference>
<evidence type="ECO:0000259" key="5">
    <source>
        <dbReference type="SMART" id="SM00223"/>
    </source>
</evidence>
<feature type="region of interest" description="Disordered" evidence="3">
    <location>
        <begin position="283"/>
        <end position="308"/>
    </location>
</feature>
<dbReference type="InterPro" id="IPR054363">
    <property type="entry name" value="GH95_cat"/>
</dbReference>
<dbReference type="Pfam" id="PF22124">
    <property type="entry name" value="Glyco_hydro_95_cat"/>
    <property type="match status" value="1"/>
</dbReference>
<accession>A0A7S3JVL2</accession>
<dbReference type="EMBL" id="HBIJ01007123">
    <property type="protein sequence ID" value="CAE0364280.1"/>
    <property type="molecule type" value="Transcribed_RNA"/>
</dbReference>
<dbReference type="GO" id="GO:0005576">
    <property type="term" value="C:extracellular region"/>
    <property type="evidence" value="ECO:0007669"/>
    <property type="project" value="InterPro"/>
</dbReference>
<keyword evidence="4" id="KW-1133">Transmembrane helix</keyword>
<proteinExistence type="predicted"/>
<sequence length="1141" mass="126577">MNDVETVARRQKVRLRPSSRFYGRGVGRGSGRRGIRSSRRFSSFIALGCVMLFFVLTVMLLASRLEAPRPLRAARTVAPLESVTSEKEQDFVKKASVLKELLQRRQGIVPLSEKLLSNCSKPETWLSGIDLRGGDIQNVPLKMNAEECCNACAARSQCAAWTAVENDGSCWLKGRLGRRIAAKSMTSGLLRNAIQIEAVPEVPQAVMPREARKKQSVRPHCRHTSKDELRLFYKAAARDWSEAFPLGNGKLGALVGLEPWSGRVAIAEETLFERRSDIEEAKAKRQAREATERAARAEKNKSTADDKKWLSKPATPFEAFQISRNALLNGNIKAAQEAARWLDAGPVPSFEGLATLNFEVSPSLSEVLNYERSLNLEAAVASARFQATNNTIVNYKREAFVSAADNVLVLRFECYPIDCRVEISMQRLERAISSKPSQQHLVISDDPKGKGLGFAACARLLNTTRQEKDSKNKLTAIGSSTTFLITGVTSYTSETPVLSCLEKLDAAAMYNYVELRQRHIQDFTSAFGFTRLSLRESARFVPSSRQDIDTEILDTGVRVAELGEECVWQNKSKYLIMDPSLIALSYNYARYLLVSSSRENSVAPANLQGVWADGLKAPWAGDFHLNINLEMAYWAAGGAGLGQISTPPLFDLLNRLAESGRQVAQEYYGIPRGWVAHGFTDISADARPLGENRWALCVTCGAWIAITVYELTEFEPSNCTNLKSLIKHLQGSVEFFLSGYLIKINNTLITTPTTSPENSYRSTIRNKNASRYIWSTLARAPAIDNAILYRLFQVYEEACARLNDNCDISNYCDSELVTKAILAKSQLPNHGQPQYCAHQQNMTTTLREYPFDGDEESQCLADAGHRHFSGLWALMPGRQISPLDNEDIASAAATTLNIKMMNKGGHTGWSRAWAAALAARLHDGLQTQTHLVYLIRNFFTTNLLATHPPLKPIDAFQRQGCTTCFEADFQSSRPISTAKRKSNIRLSEGMITSSKDVFQLDANLGLAAAVHEALAQSHRGPVNSIELHLLPALPPSWTHGHIIGMRIRGGFQLDLHWAHSMLSNISIRALDKFSHTLTIRTSPSNTQFVSNSIENFTGHLILLPSSTFSSSPPMLSYPQPHLTRVENFKPNFILDLGPSPK</sequence>
<dbReference type="Pfam" id="PF14498">
    <property type="entry name" value="Glyco_hyd_65N_2"/>
    <property type="match status" value="1"/>
</dbReference>
<reference evidence="6" key="1">
    <citation type="submission" date="2021-01" db="EMBL/GenBank/DDBJ databases">
        <authorList>
            <person name="Corre E."/>
            <person name="Pelletier E."/>
            <person name="Niang G."/>
            <person name="Scheremetjew M."/>
            <person name="Finn R."/>
            <person name="Kale V."/>
            <person name="Holt S."/>
            <person name="Cochrane G."/>
            <person name="Meng A."/>
            <person name="Brown T."/>
            <person name="Cohen L."/>
        </authorList>
    </citation>
    <scope>NUCLEOTIDE SEQUENCE</scope>
    <source>
        <strain evidence="6">CCMP1510</strain>
    </source>
</reference>
<gene>
    <name evidence="6" type="ORF">ALAG00032_LOCUS5021</name>
</gene>
<dbReference type="Gene3D" id="1.50.10.10">
    <property type="match status" value="1"/>
</dbReference>
<dbReference type="AlphaFoldDB" id="A0A7S3JVL2"/>
<keyword evidence="1" id="KW-0677">Repeat</keyword>
<evidence type="ECO:0000256" key="4">
    <source>
        <dbReference type="SAM" id="Phobius"/>
    </source>
</evidence>
<dbReference type="PANTHER" id="PTHR31084:SF0">
    <property type="entry name" value="ALPHA-L-FUCOSIDASE 2"/>
    <property type="match status" value="1"/>
</dbReference>
<dbReference type="InterPro" id="IPR003609">
    <property type="entry name" value="Pan_app"/>
</dbReference>
<dbReference type="Gene3D" id="3.50.4.10">
    <property type="entry name" value="Hepatocyte Growth Factor"/>
    <property type="match status" value="1"/>
</dbReference>
<dbReference type="GO" id="GO:0005975">
    <property type="term" value="P:carbohydrate metabolic process"/>
    <property type="evidence" value="ECO:0007669"/>
    <property type="project" value="InterPro"/>
</dbReference>
<evidence type="ECO:0000256" key="1">
    <source>
        <dbReference type="ARBA" id="ARBA00022737"/>
    </source>
</evidence>
<dbReference type="Pfam" id="PF21307">
    <property type="entry name" value="Glyco_hydro_95_C"/>
    <property type="match status" value="1"/>
</dbReference>
<dbReference type="InterPro" id="IPR000177">
    <property type="entry name" value="Apple"/>
</dbReference>
<name>A0A7S3JVL2_9STRA</name>
<dbReference type="InterPro" id="IPR008928">
    <property type="entry name" value="6-hairpin_glycosidase_sf"/>
</dbReference>